<dbReference type="SMART" id="SM00261">
    <property type="entry name" value="FU"/>
    <property type="match status" value="10"/>
</dbReference>
<dbReference type="InterPro" id="IPR009030">
    <property type="entry name" value="Growth_fac_rcpt_cys_sf"/>
</dbReference>
<feature type="domain" description="EGF-like" evidence="2">
    <location>
        <begin position="242"/>
        <end position="271"/>
    </location>
</feature>
<dbReference type="SMART" id="SM00181">
    <property type="entry name" value="EGF"/>
    <property type="match status" value="7"/>
</dbReference>
<dbReference type="HOGENOM" id="CLU_003802_0_0_1"/>
<dbReference type="Proteomes" id="UP000009168">
    <property type="component" value="Unassembled WGS sequence"/>
</dbReference>
<evidence type="ECO:0000313" key="4">
    <source>
        <dbReference type="Proteomes" id="UP000009168"/>
    </source>
</evidence>
<proteinExistence type="predicted"/>
<feature type="domain" description="EGF-like" evidence="2">
    <location>
        <begin position="185"/>
        <end position="222"/>
    </location>
</feature>
<dbReference type="AlphaFoldDB" id="Q22Z19"/>
<protein>
    <submittedName>
        <fullName evidence="3">Zinc finger lsd1 subclass family protein</fullName>
    </submittedName>
</protein>
<feature type="transmembrane region" description="Helical" evidence="1">
    <location>
        <begin position="887"/>
        <end position="909"/>
    </location>
</feature>
<dbReference type="OrthoDB" id="10035969at2759"/>
<organism evidence="3 4">
    <name type="scientific">Tetrahymena thermophila (strain SB210)</name>
    <dbReference type="NCBI Taxonomy" id="312017"/>
    <lineage>
        <taxon>Eukaryota</taxon>
        <taxon>Sar</taxon>
        <taxon>Alveolata</taxon>
        <taxon>Ciliophora</taxon>
        <taxon>Intramacronucleata</taxon>
        <taxon>Oligohymenophorea</taxon>
        <taxon>Hymenostomatida</taxon>
        <taxon>Tetrahymenina</taxon>
        <taxon>Tetrahymenidae</taxon>
        <taxon>Tetrahymena</taxon>
    </lineage>
</organism>
<feature type="domain" description="EGF-like" evidence="2">
    <location>
        <begin position="668"/>
        <end position="709"/>
    </location>
</feature>
<keyword evidence="1" id="KW-1133">Transmembrane helix</keyword>
<evidence type="ECO:0000259" key="2">
    <source>
        <dbReference type="SMART" id="SM00181"/>
    </source>
</evidence>
<evidence type="ECO:0000313" key="3">
    <source>
        <dbReference type="EMBL" id="EAR90502.2"/>
    </source>
</evidence>
<dbReference type="KEGG" id="tet:TTHERM_00115500"/>
<keyword evidence="4" id="KW-1185">Reference proteome</keyword>
<name>Q22Z19_TETTS</name>
<keyword evidence="1" id="KW-0472">Membrane</keyword>
<dbReference type="CDD" id="cd00064">
    <property type="entry name" value="FU"/>
    <property type="match status" value="9"/>
</dbReference>
<keyword evidence="1" id="KW-0812">Transmembrane</keyword>
<feature type="transmembrane region" description="Helical" evidence="1">
    <location>
        <begin position="1078"/>
        <end position="1095"/>
    </location>
</feature>
<feature type="domain" description="EGF-like" evidence="2">
    <location>
        <begin position="761"/>
        <end position="792"/>
    </location>
</feature>
<feature type="domain" description="EGF-like" evidence="2">
    <location>
        <begin position="469"/>
        <end position="506"/>
    </location>
</feature>
<dbReference type="SUPFAM" id="SSF57184">
    <property type="entry name" value="Growth factor receptor domain"/>
    <property type="match status" value="4"/>
</dbReference>
<dbReference type="EMBL" id="GG662798">
    <property type="protein sequence ID" value="EAR90502.2"/>
    <property type="molecule type" value="Genomic_DNA"/>
</dbReference>
<dbReference type="eggNOG" id="KOG3525">
    <property type="taxonomic scope" value="Eukaryota"/>
</dbReference>
<dbReference type="InterPro" id="IPR000742">
    <property type="entry name" value="EGF"/>
</dbReference>
<dbReference type="GeneID" id="7845700"/>
<feature type="domain" description="EGF-like" evidence="2">
    <location>
        <begin position="610"/>
        <end position="643"/>
    </location>
</feature>
<dbReference type="PANTHER" id="PTHR15332">
    <property type="entry name" value="PROPROTEIN CONVERTASE SUBTILISIN_KEXIN TYPE 5-LIKE"/>
    <property type="match status" value="1"/>
</dbReference>
<evidence type="ECO:0000256" key="1">
    <source>
        <dbReference type="SAM" id="Phobius"/>
    </source>
</evidence>
<sequence length="1254" mass="140705">MYLFPSNNPFKQNIILFYVAEKLVLTELTGVYTSQQIQWNANTVFLCGATDFTEFANSTALGWLGTASNSTQRTFTNLPPHWSISIRFELILYQSLDPDDSIQVTLNGQTDSYRKDKYWLGYYFCYPNNYYYDEIVLYYKNITTHTSSSLTVLVWGITNESIYNEGFGLKNFYLSVDTCHDSCLSCKGPGADQCLTCPPNSTQDGNTCTCKSGTYSQNNQCVSICPDGYIQDSTGTLCIQSLCYSLVCQTCQKGMCILCQSGYYQLNGQCVQSCPSYTTVSGQKCVDIINQTSHGQYLFKALFSTYFGEGEISGTGLSFLGFQGYLTNPSRAMTTICAGKSLLGGAYLSSINSSINKSFNRLAPHWSVLVGYTLYKIDNWNNESVQMIIDGDIKVTTTRNTTTSNGLSNICGRVSFNDEIIYVSQNFTHSSQNLNLKINSTLSQTAFEQSYGIRELFILVDYCPPNCGACNANGCTKCSDDLFVYNFQCVTECPSNYAPDTSNICQPCDASCLTCSLPQSTTSCQTCKPNTYLNPDNSCQNTCVDNYWPDSTKQICQTCSPTCYNCKSPGDSKSCLSCSGDLYLNNNQCLSTCPPGQYPFKQTNNNICQSCDKNCKTCNGQNSNNCLSCQAPLFYQASSSTCESSCNANQYKNDTNQSCSPCPSNCATCSGPNNNNCLSCSGNLFFYQNQCIPNCPDGFFNDNTNNTCSPCDSTCFTCNGSKQNNCLSCQNKRYFNPLSNQCVYTCNSNQYPDQTSNQCKSCDTSCLTCNGPTSQFCTSCINGLFLENNQCVQKCSQNYYVQPNTNICQQCHNSCLTCSGPSSKECTSCVSSLIFINSQCYSECPNGYYTLQGQQKKECILCNYKCNLGCSGELAEDCDSIKYQYQIIFYILAGKCFIWLISSISGFILDKKQSKVQVEPPRTSVFVGDKQDIQINNFNSPQVENDIQNLQQNGIEEKLSSKSKPESASSQNQQDIINVEKQAHQVQIKLDSDKLKNIGNRRPRQKFHKDPFYDKQIQQFEFQLPSSAFTVNGGQNVKGQNEQAQSISTIPNIQKSGCQIQENQEIKPYVQKYKTAQLLKFALLGNEWVSLFYFYDSNLNRFTRATLILVKYLAFFLSAELLCQKAIYLIAISFIFGWTMKQFFTLFHRSITKMSSKCVQLATFFLITLIAAHITLWFIPQLKSLQMLKDIRWSLLYVIVFVADLIIFQQIFSLFQLILTVKYLNQQFNKVKISKIQFLLANKYFIQKISQIRD</sequence>
<feature type="transmembrane region" description="Helical" evidence="1">
    <location>
        <begin position="1191"/>
        <end position="1219"/>
    </location>
</feature>
<reference evidence="4" key="1">
    <citation type="journal article" date="2006" name="PLoS Biol.">
        <title>Macronuclear genome sequence of the ciliate Tetrahymena thermophila, a model eukaryote.</title>
        <authorList>
            <person name="Eisen J.A."/>
            <person name="Coyne R.S."/>
            <person name="Wu M."/>
            <person name="Wu D."/>
            <person name="Thiagarajan M."/>
            <person name="Wortman J.R."/>
            <person name="Badger J.H."/>
            <person name="Ren Q."/>
            <person name="Amedeo P."/>
            <person name="Jones K.M."/>
            <person name="Tallon L.J."/>
            <person name="Delcher A.L."/>
            <person name="Salzberg S.L."/>
            <person name="Silva J.C."/>
            <person name="Haas B.J."/>
            <person name="Majoros W.H."/>
            <person name="Farzad M."/>
            <person name="Carlton J.M."/>
            <person name="Smith R.K. Jr."/>
            <person name="Garg J."/>
            <person name="Pearlman R.E."/>
            <person name="Karrer K.M."/>
            <person name="Sun L."/>
            <person name="Manning G."/>
            <person name="Elde N.C."/>
            <person name="Turkewitz A.P."/>
            <person name="Asai D.J."/>
            <person name="Wilkes D.E."/>
            <person name="Wang Y."/>
            <person name="Cai H."/>
            <person name="Collins K."/>
            <person name="Stewart B.A."/>
            <person name="Lee S.R."/>
            <person name="Wilamowska K."/>
            <person name="Weinberg Z."/>
            <person name="Ruzzo W.L."/>
            <person name="Wloga D."/>
            <person name="Gaertig J."/>
            <person name="Frankel J."/>
            <person name="Tsao C.-C."/>
            <person name="Gorovsky M.A."/>
            <person name="Keeling P.J."/>
            <person name="Waller R.F."/>
            <person name="Patron N.J."/>
            <person name="Cherry J.M."/>
            <person name="Stover N.A."/>
            <person name="Krieger C.J."/>
            <person name="del Toro C."/>
            <person name="Ryder H.F."/>
            <person name="Williamson S.C."/>
            <person name="Barbeau R.A."/>
            <person name="Hamilton E.P."/>
            <person name="Orias E."/>
        </authorList>
    </citation>
    <scope>NUCLEOTIDE SEQUENCE [LARGE SCALE GENOMIC DNA]</scope>
    <source>
        <strain evidence="4">SB210</strain>
    </source>
</reference>
<dbReference type="Gene3D" id="2.10.220.10">
    <property type="entry name" value="Hormone Receptor, Insulin-like Growth Factor Receptor 1, Chain A, domain 2"/>
    <property type="match status" value="6"/>
</dbReference>
<feature type="transmembrane region" description="Helical" evidence="1">
    <location>
        <begin position="1159"/>
        <end position="1179"/>
    </location>
</feature>
<dbReference type="InParanoid" id="Q22Z19"/>
<feature type="domain" description="EGF-like" evidence="2">
    <location>
        <begin position="507"/>
        <end position="540"/>
    </location>
</feature>
<dbReference type="InterPro" id="IPR006212">
    <property type="entry name" value="Furin_repeat"/>
</dbReference>
<feature type="transmembrane region" description="Helical" evidence="1">
    <location>
        <begin position="1115"/>
        <end position="1138"/>
    </location>
</feature>
<dbReference type="PANTHER" id="PTHR15332:SF175">
    <property type="entry name" value="PROPROTEIN CONVERTASE SUBTILISIN_KEXIN TYPE 5-LIKE"/>
    <property type="match status" value="1"/>
</dbReference>
<dbReference type="RefSeq" id="XP_001010747.2">
    <property type="nucleotide sequence ID" value="XM_001010747.2"/>
</dbReference>
<accession>Q22Z19</accession>
<gene>
    <name evidence="3" type="ORF">TTHERM_00115500</name>
</gene>